<evidence type="ECO:0000259" key="2">
    <source>
        <dbReference type="Pfam" id="PF01575"/>
    </source>
</evidence>
<dbReference type="SUPFAM" id="SSF54637">
    <property type="entry name" value="Thioesterase/thiol ester dehydrase-isomerase"/>
    <property type="match status" value="1"/>
</dbReference>
<sequence length="149" mass="16601">MVDTLWLDDIHVGDRFRTDVYNLTADAIIGFATEWDPQPFHLDDRTAQDTFFEGLAASGWQTAAITMRLLVTTGLPLATGIIGASIDLTWPTPTRPGDQLHVELEVTDVRTSQSDPSRGFITTAYDTLNQHGDIRQRTTARLLAFTKPR</sequence>
<accession>A0A1V2T9W6</accession>
<reference evidence="3 4" key="1">
    <citation type="journal article" date="2016" name="Antonie Van Leeuwenhoek">
        <title>Nocardia donostiensis sp. nov., isolated from human respiratory specimens.</title>
        <authorList>
            <person name="Ercibengoa M."/>
            <person name="Bell M."/>
            <person name="Marimon J.M."/>
            <person name="Humrighouse B."/>
            <person name="Klenk H.P."/>
            <person name="Potter G."/>
            <person name="Perez-Trallero E."/>
        </authorList>
    </citation>
    <scope>NUCLEOTIDE SEQUENCE [LARGE SCALE GENOMIC DNA]</scope>
    <source>
        <strain evidence="3 4">X1655</strain>
    </source>
</reference>
<dbReference type="Gene3D" id="3.10.129.10">
    <property type="entry name" value="Hotdog Thioesterase"/>
    <property type="match status" value="1"/>
</dbReference>
<dbReference type="STRING" id="1538463.B0T36_19815"/>
<feature type="domain" description="MaoC-like" evidence="2">
    <location>
        <begin position="17"/>
        <end position="113"/>
    </location>
</feature>
<evidence type="ECO:0000313" key="3">
    <source>
        <dbReference type="EMBL" id="ONM46294.1"/>
    </source>
</evidence>
<dbReference type="EMBL" id="MUMY01000027">
    <property type="protein sequence ID" value="ONM46294.1"/>
    <property type="molecule type" value="Genomic_DNA"/>
</dbReference>
<evidence type="ECO:0000256" key="1">
    <source>
        <dbReference type="ARBA" id="ARBA00005254"/>
    </source>
</evidence>
<dbReference type="PANTHER" id="PTHR43664">
    <property type="entry name" value="MONOAMINE OXIDASE-RELATED"/>
    <property type="match status" value="1"/>
</dbReference>
<dbReference type="InterPro" id="IPR002539">
    <property type="entry name" value="MaoC-like_dom"/>
</dbReference>
<dbReference type="Pfam" id="PF01575">
    <property type="entry name" value="MaoC_dehydratas"/>
    <property type="match status" value="1"/>
</dbReference>
<name>A0A1V2T9W6_9NOCA</name>
<comment type="similarity">
    <text evidence="1">Belongs to the enoyl-CoA hydratase/isomerase family.</text>
</comment>
<dbReference type="CDD" id="cd03454">
    <property type="entry name" value="YdeM"/>
    <property type="match status" value="1"/>
</dbReference>
<dbReference type="InterPro" id="IPR052342">
    <property type="entry name" value="MCH/BMMD"/>
</dbReference>
<organism evidence="3 4">
    <name type="scientific">Nocardia donostiensis</name>
    <dbReference type="NCBI Taxonomy" id="1538463"/>
    <lineage>
        <taxon>Bacteria</taxon>
        <taxon>Bacillati</taxon>
        <taxon>Actinomycetota</taxon>
        <taxon>Actinomycetes</taxon>
        <taxon>Mycobacteriales</taxon>
        <taxon>Nocardiaceae</taxon>
        <taxon>Nocardia</taxon>
    </lineage>
</organism>
<proteinExistence type="inferred from homology"/>
<protein>
    <submittedName>
        <fullName evidence="3">Dehydratase</fullName>
    </submittedName>
</protein>
<dbReference type="Proteomes" id="UP000188836">
    <property type="component" value="Unassembled WGS sequence"/>
</dbReference>
<dbReference type="PANTHER" id="PTHR43664:SF1">
    <property type="entry name" value="BETA-METHYLMALYL-COA DEHYDRATASE"/>
    <property type="match status" value="1"/>
</dbReference>
<evidence type="ECO:0000313" key="4">
    <source>
        <dbReference type="Proteomes" id="UP000188836"/>
    </source>
</evidence>
<dbReference type="RefSeq" id="WP_077121156.1">
    <property type="nucleotide sequence ID" value="NZ_LOKT01000014.1"/>
</dbReference>
<keyword evidence="4" id="KW-1185">Reference proteome</keyword>
<comment type="caution">
    <text evidence="3">The sequence shown here is derived from an EMBL/GenBank/DDBJ whole genome shotgun (WGS) entry which is preliminary data.</text>
</comment>
<dbReference type="AlphaFoldDB" id="A0A1V2T9W6"/>
<gene>
    <name evidence="3" type="ORF">B0T46_23700</name>
</gene>
<dbReference type="InterPro" id="IPR029069">
    <property type="entry name" value="HotDog_dom_sf"/>
</dbReference>